<evidence type="ECO:0000256" key="3">
    <source>
        <dbReference type="ARBA" id="ARBA00022801"/>
    </source>
</evidence>
<evidence type="ECO:0000256" key="5">
    <source>
        <dbReference type="ARBA" id="ARBA00055797"/>
    </source>
</evidence>
<dbReference type="OrthoDB" id="9776488at2"/>
<evidence type="ECO:0000256" key="6">
    <source>
        <dbReference type="PIRNR" id="PIRNR038994"/>
    </source>
</evidence>
<dbReference type="EMBL" id="LT960611">
    <property type="protein sequence ID" value="SON51187.1"/>
    <property type="molecule type" value="Genomic_DNA"/>
</dbReference>
<dbReference type="Pfam" id="PF01979">
    <property type="entry name" value="Amidohydro_1"/>
    <property type="match status" value="1"/>
</dbReference>
<dbReference type="Proteomes" id="UP000235828">
    <property type="component" value="Chromosome A"/>
</dbReference>
<dbReference type="InterPro" id="IPR032466">
    <property type="entry name" value="Metal_Hydrolase"/>
</dbReference>
<dbReference type="GO" id="GO:0006046">
    <property type="term" value="P:N-acetylglucosamine catabolic process"/>
    <property type="evidence" value="ECO:0007669"/>
    <property type="project" value="TreeGrafter"/>
</dbReference>
<evidence type="ECO:0000256" key="8">
    <source>
        <dbReference type="PIRSR" id="PIRSR038994-2"/>
    </source>
</evidence>
<name>A0A2N8ZH15_9VIBR</name>
<dbReference type="FunFam" id="3.20.20.140:FF:000004">
    <property type="entry name" value="N-acetylglucosamine-6-phosphate deacetylase"/>
    <property type="match status" value="1"/>
</dbReference>
<feature type="binding site" evidence="8">
    <location>
        <begin position="170"/>
        <end position="171"/>
    </location>
    <ligand>
        <name>substrate</name>
    </ligand>
</feature>
<feature type="binding site" evidence="8">
    <location>
        <position position="202"/>
    </location>
    <ligand>
        <name>substrate</name>
    </ligand>
</feature>
<evidence type="ECO:0000256" key="1">
    <source>
        <dbReference type="ARBA" id="ARBA00010716"/>
    </source>
</evidence>
<comment type="cofactor">
    <cofactor evidence="9">
        <name>a divalent metal cation</name>
        <dbReference type="ChEBI" id="CHEBI:60240"/>
    </cofactor>
    <text evidence="9">Binds 1 divalent metal cation per subunit.</text>
</comment>
<dbReference type="InterPro" id="IPR011059">
    <property type="entry name" value="Metal-dep_hydrolase_composite"/>
</dbReference>
<keyword evidence="2 9" id="KW-0479">Metal-binding</keyword>
<evidence type="ECO:0000256" key="9">
    <source>
        <dbReference type="PIRSR" id="PIRSR038994-3"/>
    </source>
</evidence>
<feature type="binding site" evidence="9">
    <location>
        <position position="146"/>
    </location>
    <ligand>
        <name>Zn(2+)</name>
        <dbReference type="ChEBI" id="CHEBI:29105"/>
    </ligand>
</feature>
<dbReference type="InterPro" id="IPR006680">
    <property type="entry name" value="Amidohydro-rel"/>
</dbReference>
<reference evidence="11 12" key="1">
    <citation type="submission" date="2017-10" db="EMBL/GenBank/DDBJ databases">
        <authorList>
            <person name="Banno H."/>
            <person name="Chua N.-H."/>
        </authorList>
    </citation>
    <scope>NUCLEOTIDE SEQUENCE [LARGE SCALE GENOMIC DNA]</scope>
    <source>
        <strain evidence="11">Vibrio tapetis CECT4600</strain>
    </source>
</reference>
<proteinExistence type="inferred from homology"/>
<evidence type="ECO:0000259" key="10">
    <source>
        <dbReference type="Pfam" id="PF01979"/>
    </source>
</evidence>
<keyword evidence="3 6" id="KW-0378">Hydrolase</keyword>
<feature type="binding site" evidence="8">
    <location>
        <begin position="257"/>
        <end position="259"/>
    </location>
    <ligand>
        <name>substrate</name>
    </ligand>
</feature>
<dbReference type="PANTHER" id="PTHR11113:SF14">
    <property type="entry name" value="N-ACETYLGLUCOSAMINE-6-PHOSPHATE DEACETYLASE"/>
    <property type="match status" value="1"/>
</dbReference>
<evidence type="ECO:0000313" key="11">
    <source>
        <dbReference type="EMBL" id="SON51187.1"/>
    </source>
</evidence>
<sequence length="344" mass="37176">MLLPGLVDSHVHGANNSDVMDASHASLENMSTYFAKHGVTAFVATTVTAPVDKIKNALRQIGKSRTAGLSGAELLGGYLEGPYFTARHKGAHPEAWFRELDCEELDNWISYSDNSLITVALAPEKNNAAQAIKHLKRNNVKVMLGHTDANSEQVEAAFNAGADGIVHCYNGMRGLHHRYPGVVGVGLCHPNSYVEIIADGMHVHPTAIDVAHRCCGERLTLITDAMQAAGMPDGTYQLGEFEVQVNRGEVRTPCGSLAGSTLHLLQAVLNLSKWLNLPLEKAWMYASKVPAQSLSLENQIGTLSIGKRASMVALDEHHLVLNTWVNGKLVFSANPSRCPEALCI</sequence>
<keyword evidence="4 6" id="KW-0119">Carbohydrate metabolism</keyword>
<gene>
    <name evidence="11" type="primary">manD</name>
    <name evidence="11" type="ORF">VTAP4600_A3221</name>
</gene>
<feature type="domain" description="Amidohydrolase-related" evidence="10">
    <location>
        <begin position="1"/>
        <end position="330"/>
    </location>
</feature>
<feature type="binding site" evidence="9">
    <location>
        <position position="80"/>
    </location>
    <ligand>
        <name>Zn(2+)</name>
        <dbReference type="ChEBI" id="CHEBI:29105"/>
    </ligand>
</feature>
<dbReference type="PANTHER" id="PTHR11113">
    <property type="entry name" value="N-ACETYLGLUCOSAMINE-6-PHOSPHATE DEACETYLASE"/>
    <property type="match status" value="1"/>
</dbReference>
<dbReference type="NCBIfam" id="TIGR00221">
    <property type="entry name" value="nagA"/>
    <property type="match status" value="1"/>
</dbReference>
<dbReference type="KEGG" id="vta:A3221"/>
<feature type="binding site" evidence="8">
    <location>
        <position position="91"/>
    </location>
    <ligand>
        <name>substrate</name>
    </ligand>
</feature>
<organism evidence="11 12">
    <name type="scientific">Vibrio tapetis subsp. tapetis</name>
    <dbReference type="NCBI Taxonomy" id="1671868"/>
    <lineage>
        <taxon>Bacteria</taxon>
        <taxon>Pseudomonadati</taxon>
        <taxon>Pseudomonadota</taxon>
        <taxon>Gammaproteobacteria</taxon>
        <taxon>Vibrionales</taxon>
        <taxon>Vibrionaceae</taxon>
        <taxon>Vibrio</taxon>
    </lineage>
</organism>
<dbReference type="AlphaFoldDB" id="A0A2N8ZH15"/>
<feature type="active site" description="Proton donor/acceptor" evidence="7">
    <location>
        <position position="224"/>
    </location>
</feature>
<comment type="similarity">
    <text evidence="1 6">Belongs to the metallo-dependent hydrolases superfamily. NagA family.</text>
</comment>
<dbReference type="SUPFAM" id="SSF51556">
    <property type="entry name" value="Metallo-dependent hydrolases"/>
    <property type="match status" value="1"/>
</dbReference>
<feature type="binding site" evidence="8">
    <location>
        <position position="178"/>
    </location>
    <ligand>
        <name>substrate</name>
    </ligand>
</feature>
<feature type="binding site" evidence="9">
    <location>
        <position position="167"/>
    </location>
    <ligand>
        <name>Zn(2+)</name>
        <dbReference type="ChEBI" id="CHEBI:29105"/>
    </ligand>
</feature>
<comment type="function">
    <text evidence="5">Involved in the first committed step in the biosynthesis of amino-sugar-nucleotides. Catalyzes the hydrolysis of the N-acetyl group of N-acetylglucosamine-6-phosphate (GlcNAc-6-P) to yield glucosamine 6-phosphate and acetate.</text>
</comment>
<dbReference type="Gene3D" id="3.20.20.140">
    <property type="entry name" value="Metal-dependent hydrolases"/>
    <property type="match status" value="1"/>
</dbReference>
<evidence type="ECO:0000256" key="4">
    <source>
        <dbReference type="ARBA" id="ARBA00023277"/>
    </source>
</evidence>
<evidence type="ECO:0000256" key="2">
    <source>
        <dbReference type="ARBA" id="ARBA00022723"/>
    </source>
</evidence>
<dbReference type="CDD" id="cd00854">
    <property type="entry name" value="NagA"/>
    <property type="match status" value="1"/>
</dbReference>
<protein>
    <submittedName>
        <fullName evidence="11">N-acetylglucosamine-6-phosphate deacetylase</fullName>
        <ecNumber evidence="11">3.5.1.25</ecNumber>
    </submittedName>
</protein>
<dbReference type="GO" id="GO:0008448">
    <property type="term" value="F:N-acetylglucosamine-6-phosphate deacetylase activity"/>
    <property type="evidence" value="ECO:0007669"/>
    <property type="project" value="UniProtKB-EC"/>
</dbReference>
<dbReference type="EC" id="3.5.1.25" evidence="11"/>
<evidence type="ECO:0000256" key="7">
    <source>
        <dbReference type="PIRSR" id="PIRSR038994-1"/>
    </source>
</evidence>
<dbReference type="PIRSF" id="PIRSF038994">
    <property type="entry name" value="NagA"/>
    <property type="match status" value="1"/>
</dbReference>
<accession>A0A2N8ZH15</accession>
<evidence type="ECO:0000313" key="12">
    <source>
        <dbReference type="Proteomes" id="UP000235828"/>
    </source>
</evidence>
<dbReference type="InterPro" id="IPR003764">
    <property type="entry name" value="GlcNAc_6-P_deAcase"/>
</dbReference>
<dbReference type="GO" id="GO:0046872">
    <property type="term" value="F:metal ion binding"/>
    <property type="evidence" value="ECO:0007669"/>
    <property type="project" value="UniProtKB-KW"/>
</dbReference>
<dbReference type="Gene3D" id="2.30.40.10">
    <property type="entry name" value="Urease, subunit C, domain 1"/>
    <property type="match status" value="1"/>
</dbReference>
<keyword evidence="12" id="KW-1185">Reference proteome</keyword>